<organism evidence="9 10">
    <name type="scientific">Halioxenophilus aromaticivorans</name>
    <dbReference type="NCBI Taxonomy" id="1306992"/>
    <lineage>
        <taxon>Bacteria</taxon>
        <taxon>Pseudomonadati</taxon>
        <taxon>Pseudomonadota</taxon>
        <taxon>Gammaproteobacteria</taxon>
        <taxon>Alteromonadales</taxon>
        <taxon>Alteromonadaceae</taxon>
        <taxon>Halioxenophilus</taxon>
    </lineage>
</organism>
<reference evidence="10" key="1">
    <citation type="journal article" date="2019" name="Int. J. Syst. Evol. Microbiol.">
        <title>The Global Catalogue of Microorganisms (GCM) 10K type strain sequencing project: providing services to taxonomists for standard genome sequencing and annotation.</title>
        <authorList>
            <consortium name="The Broad Institute Genomics Platform"/>
            <consortium name="The Broad Institute Genome Sequencing Center for Infectious Disease"/>
            <person name="Wu L."/>
            <person name="Ma J."/>
        </authorList>
    </citation>
    <scope>NUCLEOTIDE SEQUENCE [LARGE SCALE GENOMIC DNA]</scope>
    <source>
        <strain evidence="10">JCM 19134</strain>
    </source>
</reference>
<comment type="function">
    <text evidence="5">Decarboxylates OPET (5-oxo-pent-3-ene-1,2,5-tricarboxylic acid) into HHDD (2-hydroxy-hept-2,4-diene-1,7-dioate) and isomerizes it to OHED (2-oxo-hept-3-ene-1,7-dioate).</text>
</comment>
<dbReference type="InterPro" id="IPR011234">
    <property type="entry name" value="Fumarylacetoacetase-like_C"/>
</dbReference>
<evidence type="ECO:0000313" key="10">
    <source>
        <dbReference type="Proteomes" id="UP001409585"/>
    </source>
</evidence>
<evidence type="ECO:0000256" key="7">
    <source>
        <dbReference type="ARBA" id="ARBA00060680"/>
    </source>
</evidence>
<dbReference type="GO" id="GO:0019752">
    <property type="term" value="P:carboxylic acid metabolic process"/>
    <property type="evidence" value="ECO:0007669"/>
    <property type="project" value="UniProtKB-ARBA"/>
</dbReference>
<dbReference type="SUPFAM" id="SSF56529">
    <property type="entry name" value="FAH"/>
    <property type="match status" value="1"/>
</dbReference>
<name>A0AAV3U318_9ALTE</name>
<sequence>MKYVSFLRPDGSASYGRLDGDKVYDLAQAGSPADLKAAIAGGALAQLENGQAYDYASIKLLPVVPNPGKVLCVGHNYESHRKETGRDPVANPSIFTRFADTLIAHGDDLICPKVSTDFDFEAELAIIISKPGRHISEADAADYIAGYACFNDASVRDWQWHTRQFTPGKNFPGTAPFGPFMMTPDEAGDISEVHVISRLNGEVMQDQPVKDMIFPIAQIIAYVSAFTPLSPGDVIATGTPGGVGAKRTPPVWLKPGDTIEIDCGPFGVIKNTVTKEQ</sequence>
<comment type="similarity">
    <text evidence="1">Belongs to the FAH family.</text>
</comment>
<dbReference type="RefSeq" id="WP_345422355.1">
    <property type="nucleotide sequence ID" value="NZ_AP031496.1"/>
</dbReference>
<dbReference type="InterPro" id="IPR051121">
    <property type="entry name" value="FAH"/>
</dbReference>
<dbReference type="GO" id="GO:0016787">
    <property type="term" value="F:hydrolase activity"/>
    <property type="evidence" value="ECO:0007669"/>
    <property type="project" value="UniProtKB-KW"/>
</dbReference>
<comment type="pathway">
    <text evidence="7">Aromatic compound metabolism; 4-hydroxyphenylacetate degradation; pyruvate and succinate semialdehyde from 4-hydroxyphenylacetate: step 5/7.</text>
</comment>
<dbReference type="Gene3D" id="3.90.850.10">
    <property type="entry name" value="Fumarylacetoacetase-like, C-terminal domain"/>
    <property type="match status" value="1"/>
</dbReference>
<dbReference type="InterPro" id="IPR036663">
    <property type="entry name" value="Fumarylacetoacetase_C_sf"/>
</dbReference>
<dbReference type="Pfam" id="PF01557">
    <property type="entry name" value="FAA_hydrolase"/>
    <property type="match status" value="1"/>
</dbReference>
<accession>A0AAV3U318</accession>
<evidence type="ECO:0000313" key="9">
    <source>
        <dbReference type="EMBL" id="GAA4944674.1"/>
    </source>
</evidence>
<comment type="catalytic activity">
    <reaction evidence="4">
        <text>(2E,4Z)-5-hydroxypenta-2,4-diene-1,2,5-tricarboxylate = (3E,5R)-5-carboxy-2-oxohept-3-enedioate</text>
        <dbReference type="Rhea" id="RHEA:18813"/>
        <dbReference type="ChEBI" id="CHEBI:47961"/>
        <dbReference type="ChEBI" id="CHEBI:87491"/>
        <dbReference type="EC" id="5.3.3.10"/>
    </reaction>
</comment>
<keyword evidence="2" id="KW-0479">Metal-binding</keyword>
<evidence type="ECO:0000256" key="5">
    <source>
        <dbReference type="ARBA" id="ARBA00057150"/>
    </source>
</evidence>
<comment type="catalytic activity">
    <reaction evidence="3">
        <text>(3E,5R)-5-carboxy-2-oxohept-3-enedioate + H(+) = (4Z)-2-oxohept-4-enedioate + CO2</text>
        <dbReference type="Rhea" id="RHEA:14397"/>
        <dbReference type="ChEBI" id="CHEBI:15378"/>
        <dbReference type="ChEBI" id="CHEBI:16526"/>
        <dbReference type="ChEBI" id="CHEBI:87491"/>
        <dbReference type="ChEBI" id="CHEBI:87507"/>
        <dbReference type="EC" id="4.1.1.68"/>
    </reaction>
</comment>
<gene>
    <name evidence="9" type="ORF">GCM10025791_24610</name>
</gene>
<evidence type="ECO:0000256" key="4">
    <source>
        <dbReference type="ARBA" id="ARBA00052790"/>
    </source>
</evidence>
<evidence type="ECO:0000256" key="3">
    <source>
        <dbReference type="ARBA" id="ARBA00051258"/>
    </source>
</evidence>
<dbReference type="GO" id="GO:0046872">
    <property type="term" value="F:metal ion binding"/>
    <property type="evidence" value="ECO:0007669"/>
    <property type="project" value="UniProtKB-KW"/>
</dbReference>
<evidence type="ECO:0000256" key="1">
    <source>
        <dbReference type="ARBA" id="ARBA00010211"/>
    </source>
</evidence>
<proteinExistence type="inferred from homology"/>
<dbReference type="PANTHER" id="PTHR42796">
    <property type="entry name" value="FUMARYLACETOACETATE HYDROLASE DOMAIN-CONTAINING PROTEIN 2A-RELATED"/>
    <property type="match status" value="1"/>
</dbReference>
<comment type="pathway">
    <text evidence="6">Aromatic compound metabolism; 4-hydroxyphenylacetate degradation; pyruvate and succinate semialdehyde from 4-hydroxyphenylacetate: step 4/7.</text>
</comment>
<dbReference type="PANTHER" id="PTHR42796:SF4">
    <property type="entry name" value="FUMARYLACETOACETATE HYDROLASE DOMAIN-CONTAINING PROTEIN 2A"/>
    <property type="match status" value="1"/>
</dbReference>
<protein>
    <submittedName>
        <fullName evidence="9">Fumarylacetoacetate hydrolase family protein</fullName>
    </submittedName>
</protein>
<dbReference type="AlphaFoldDB" id="A0AAV3U318"/>
<evidence type="ECO:0000259" key="8">
    <source>
        <dbReference type="Pfam" id="PF01557"/>
    </source>
</evidence>
<comment type="caution">
    <text evidence="9">The sequence shown here is derived from an EMBL/GenBank/DDBJ whole genome shotgun (WGS) entry which is preliminary data.</text>
</comment>
<dbReference type="Proteomes" id="UP001409585">
    <property type="component" value="Unassembled WGS sequence"/>
</dbReference>
<dbReference type="EMBL" id="BAABLX010000023">
    <property type="protein sequence ID" value="GAA4944674.1"/>
    <property type="molecule type" value="Genomic_DNA"/>
</dbReference>
<dbReference type="GO" id="GO:0008704">
    <property type="term" value="F:5-carboxymethyl-2-hydroxymuconate delta-isomerase activity"/>
    <property type="evidence" value="ECO:0007669"/>
    <property type="project" value="UniProtKB-EC"/>
</dbReference>
<feature type="domain" description="Fumarylacetoacetase-like C-terminal" evidence="8">
    <location>
        <begin position="69"/>
        <end position="273"/>
    </location>
</feature>
<dbReference type="GO" id="GO:0018800">
    <property type="term" value="F:5-oxopent-3-ene-1,2,5-tricarboxylate decarboxylase activity"/>
    <property type="evidence" value="ECO:0007669"/>
    <property type="project" value="UniProtKB-EC"/>
</dbReference>
<dbReference type="FunFam" id="3.90.850.10:FF:000002">
    <property type="entry name" value="2-hydroxyhepta-2,4-diene-1,7-dioate isomerase"/>
    <property type="match status" value="1"/>
</dbReference>
<evidence type="ECO:0000256" key="2">
    <source>
        <dbReference type="ARBA" id="ARBA00022723"/>
    </source>
</evidence>
<evidence type="ECO:0000256" key="6">
    <source>
        <dbReference type="ARBA" id="ARBA00060569"/>
    </source>
</evidence>
<keyword evidence="9" id="KW-0378">Hydrolase</keyword>
<keyword evidence="10" id="KW-1185">Reference proteome</keyword>